<dbReference type="Proteomes" id="UP000266861">
    <property type="component" value="Unassembled WGS sequence"/>
</dbReference>
<dbReference type="Gene3D" id="3.10.280.10">
    <property type="entry name" value="Mitochondrial glycoprotein"/>
    <property type="match status" value="1"/>
</dbReference>
<dbReference type="SUPFAM" id="SSF54529">
    <property type="entry name" value="Mitochondrial glycoprotein MAM33-like"/>
    <property type="match status" value="1"/>
</dbReference>
<dbReference type="InterPro" id="IPR036561">
    <property type="entry name" value="MAM33_sf"/>
</dbReference>
<evidence type="ECO:0000313" key="2">
    <source>
        <dbReference type="EMBL" id="RHZ52662.1"/>
    </source>
</evidence>
<comment type="caution">
    <text evidence="2">The sequence shown here is derived from an EMBL/GenBank/DDBJ whole genome shotgun (WGS) entry which is preliminary data.</text>
</comment>
<dbReference type="STRING" id="1348612.A0A397GNN3"/>
<dbReference type="InterPro" id="IPR003428">
    <property type="entry name" value="MAM33"/>
</dbReference>
<feature type="compositionally biased region" description="Acidic residues" evidence="1">
    <location>
        <begin position="156"/>
        <end position="179"/>
    </location>
</feature>
<protein>
    <recommendedName>
        <fullName evidence="4">Mitochondrial glyco protein</fullName>
    </recommendedName>
</protein>
<dbReference type="PANTHER" id="PTHR10826">
    <property type="entry name" value="COMPLEMENT COMPONENT 1"/>
    <property type="match status" value="1"/>
</dbReference>
<feature type="region of interest" description="Disordered" evidence="1">
    <location>
        <begin position="147"/>
        <end position="185"/>
    </location>
</feature>
<sequence length="298" mass="33677">MANLLRTSSSTFASTSSLLLRSLRPIITENSYKSPINFLSRRLSSPVNKIINNNNHNSIKIRNFSGTSLRSFLSATVDKELATKLDEELKYEKDSESSVPTPEFIKKFLSQNPFKIEDKPGANEVALSRTFGNEKIRLLFDVNTSEQPAEPISFPGDDDEEDDDDEQSSDEEEEEEEAGDQSLPVRCSITVEKAGKGALGFESLVADGVFLINYVSYYKDSKLAGDWTAEADWKRRGYYPGPQFETLDNDVQVLFEKYLEERGVSTSVALFIPNYVEYKEQKEYVSWLENVKTFISSS</sequence>
<dbReference type="OrthoDB" id="278212at2759"/>
<gene>
    <name evidence="2" type="ORF">Glove_459g13</name>
</gene>
<evidence type="ECO:0000313" key="3">
    <source>
        <dbReference type="Proteomes" id="UP000266861"/>
    </source>
</evidence>
<name>A0A397GNN3_9GLOM</name>
<dbReference type="GO" id="GO:0042256">
    <property type="term" value="P:cytosolic ribosome assembly"/>
    <property type="evidence" value="ECO:0007669"/>
    <property type="project" value="TreeGrafter"/>
</dbReference>
<dbReference type="AlphaFoldDB" id="A0A397GNN3"/>
<evidence type="ECO:0008006" key="4">
    <source>
        <dbReference type="Google" id="ProtNLM"/>
    </source>
</evidence>
<dbReference type="EMBL" id="PQFF01000401">
    <property type="protein sequence ID" value="RHZ52662.1"/>
    <property type="molecule type" value="Genomic_DNA"/>
</dbReference>
<keyword evidence="3" id="KW-1185">Reference proteome</keyword>
<evidence type="ECO:0000256" key="1">
    <source>
        <dbReference type="SAM" id="MobiDB-lite"/>
    </source>
</evidence>
<dbReference type="PANTHER" id="PTHR10826:SF1">
    <property type="entry name" value="COMPLEMENT COMPONENT 1 Q SUBCOMPONENT-BINDING PROTEIN, MITOCHONDRIAL"/>
    <property type="match status" value="1"/>
</dbReference>
<dbReference type="Pfam" id="PF02330">
    <property type="entry name" value="MAM33"/>
    <property type="match status" value="1"/>
</dbReference>
<proteinExistence type="predicted"/>
<organism evidence="2 3">
    <name type="scientific">Diversispora epigaea</name>
    <dbReference type="NCBI Taxonomy" id="1348612"/>
    <lineage>
        <taxon>Eukaryota</taxon>
        <taxon>Fungi</taxon>
        <taxon>Fungi incertae sedis</taxon>
        <taxon>Mucoromycota</taxon>
        <taxon>Glomeromycotina</taxon>
        <taxon>Glomeromycetes</taxon>
        <taxon>Diversisporales</taxon>
        <taxon>Diversisporaceae</taxon>
        <taxon>Diversispora</taxon>
    </lineage>
</organism>
<accession>A0A397GNN3</accession>
<dbReference type="GO" id="GO:0005759">
    <property type="term" value="C:mitochondrial matrix"/>
    <property type="evidence" value="ECO:0007669"/>
    <property type="project" value="InterPro"/>
</dbReference>
<reference evidence="2 3" key="1">
    <citation type="submission" date="2018-08" db="EMBL/GenBank/DDBJ databases">
        <title>Genome and evolution of the arbuscular mycorrhizal fungus Diversispora epigaea (formerly Glomus versiforme) and its bacterial endosymbionts.</title>
        <authorList>
            <person name="Sun X."/>
            <person name="Fei Z."/>
            <person name="Harrison M."/>
        </authorList>
    </citation>
    <scope>NUCLEOTIDE SEQUENCE [LARGE SCALE GENOMIC DNA]</scope>
    <source>
        <strain evidence="2 3">IT104</strain>
    </source>
</reference>